<dbReference type="GeneID" id="83213912"/>
<keyword evidence="5 16" id="KW-0378">Hydrolase</keyword>
<proteinExistence type="inferred from homology"/>
<reference evidence="20 21" key="1">
    <citation type="submission" date="2023-03" db="EMBL/GenBank/DDBJ databases">
        <title>Genome sequence of Lichtheimia ornata CBS 291.66.</title>
        <authorList>
            <person name="Mohabir J.T."/>
            <person name="Shea T.P."/>
            <person name="Kurbessoian T."/>
            <person name="Berby B."/>
            <person name="Fontaine J."/>
            <person name="Livny J."/>
            <person name="Gnirke A."/>
            <person name="Stajich J.E."/>
            <person name="Cuomo C.A."/>
        </authorList>
    </citation>
    <scope>NUCLEOTIDE SEQUENCE [LARGE SCALE GENOMIC DNA]</scope>
    <source>
        <strain evidence="20">CBS 291.66</strain>
    </source>
</reference>
<comment type="caution">
    <text evidence="20">The sequence shown here is derived from an EMBL/GenBank/DDBJ whole genome shotgun (WGS) entry which is preliminary data.</text>
</comment>
<dbReference type="InterPro" id="IPR033121">
    <property type="entry name" value="PEPTIDASE_A1"/>
</dbReference>
<keyword evidence="21" id="KW-1185">Reference proteome</keyword>
<evidence type="ECO:0000256" key="9">
    <source>
        <dbReference type="ARBA" id="ARBA00052485"/>
    </source>
</evidence>
<evidence type="ECO:0000256" key="7">
    <source>
        <dbReference type="ARBA" id="ARBA00023157"/>
    </source>
</evidence>
<keyword evidence="4 16" id="KW-0064">Aspartyl protease</keyword>
<organism evidence="20 21">
    <name type="scientific">Lichtheimia ornata</name>
    <dbReference type="NCBI Taxonomy" id="688661"/>
    <lineage>
        <taxon>Eukaryota</taxon>
        <taxon>Fungi</taxon>
        <taxon>Fungi incertae sedis</taxon>
        <taxon>Mucoromycota</taxon>
        <taxon>Mucoromycotina</taxon>
        <taxon>Mucoromycetes</taxon>
        <taxon>Mucorales</taxon>
        <taxon>Lichtheimiaceae</taxon>
        <taxon>Lichtheimia</taxon>
    </lineage>
</organism>
<feature type="chain" id="PRO_5042092592" description="Mucorpepsin" evidence="18">
    <location>
        <begin position="21"/>
        <end position="493"/>
    </location>
</feature>
<dbReference type="FunFam" id="2.40.70.10:FF:000008">
    <property type="entry name" value="Cathepsin D"/>
    <property type="match status" value="1"/>
</dbReference>
<dbReference type="PANTHER" id="PTHR47966">
    <property type="entry name" value="BETA-SITE APP-CLEAVING ENZYME, ISOFORM A-RELATED"/>
    <property type="match status" value="1"/>
</dbReference>
<dbReference type="GO" id="GO:0004190">
    <property type="term" value="F:aspartic-type endopeptidase activity"/>
    <property type="evidence" value="ECO:0007669"/>
    <property type="project" value="UniProtKB-KW"/>
</dbReference>
<dbReference type="PROSITE" id="PS00141">
    <property type="entry name" value="ASP_PROTEASE"/>
    <property type="match status" value="2"/>
</dbReference>
<evidence type="ECO:0000313" key="21">
    <source>
        <dbReference type="Proteomes" id="UP001234581"/>
    </source>
</evidence>
<dbReference type="InterPro" id="IPR021109">
    <property type="entry name" value="Peptidase_aspartic_dom_sf"/>
</dbReference>
<evidence type="ECO:0000256" key="13">
    <source>
        <dbReference type="ARBA" id="ARBA00075933"/>
    </source>
</evidence>
<dbReference type="PRINTS" id="PR00792">
    <property type="entry name" value="PEPSIN"/>
</dbReference>
<dbReference type="AlphaFoldDB" id="A0AAD7V4W4"/>
<evidence type="ECO:0000256" key="3">
    <source>
        <dbReference type="ARBA" id="ARBA00022729"/>
    </source>
</evidence>
<evidence type="ECO:0000256" key="8">
    <source>
        <dbReference type="ARBA" id="ARBA00023180"/>
    </source>
</evidence>
<evidence type="ECO:0000256" key="17">
    <source>
        <dbReference type="SAM" id="MobiDB-lite"/>
    </source>
</evidence>
<dbReference type="EC" id="3.4.23.23" evidence="11"/>
<dbReference type="InterPro" id="IPR001461">
    <property type="entry name" value="Aspartic_peptidase_A1"/>
</dbReference>
<dbReference type="PROSITE" id="PS51767">
    <property type="entry name" value="PEPTIDASE_A1"/>
    <property type="match status" value="1"/>
</dbReference>
<protein>
    <recommendedName>
        <fullName evidence="12">Mucorpepsin</fullName>
        <ecNumber evidence="11">3.4.23.23</ecNumber>
    </recommendedName>
    <alternativeName>
        <fullName evidence="13">Mucor rennin</fullName>
    </alternativeName>
</protein>
<evidence type="ECO:0000256" key="11">
    <source>
        <dbReference type="ARBA" id="ARBA00067072"/>
    </source>
</evidence>
<comment type="similarity">
    <text evidence="1 16">Belongs to the peptidase A1 family.</text>
</comment>
<evidence type="ECO:0000256" key="15">
    <source>
        <dbReference type="PIRSR" id="PIRSR601461-2"/>
    </source>
</evidence>
<dbReference type="SUPFAM" id="SSF50630">
    <property type="entry name" value="Acid proteases"/>
    <property type="match status" value="1"/>
</dbReference>
<feature type="region of interest" description="Disordered" evidence="17">
    <location>
        <begin position="173"/>
        <end position="192"/>
    </location>
</feature>
<dbReference type="Gene3D" id="2.40.70.10">
    <property type="entry name" value="Acid Proteases"/>
    <property type="match status" value="2"/>
</dbReference>
<evidence type="ECO:0000256" key="10">
    <source>
        <dbReference type="ARBA" id="ARBA00059864"/>
    </source>
</evidence>
<evidence type="ECO:0000256" key="1">
    <source>
        <dbReference type="ARBA" id="ARBA00007447"/>
    </source>
</evidence>
<gene>
    <name evidence="20" type="ORF">O0I10_006501</name>
</gene>
<feature type="region of interest" description="Disordered" evidence="17">
    <location>
        <begin position="40"/>
        <end position="62"/>
    </location>
</feature>
<evidence type="ECO:0000256" key="2">
    <source>
        <dbReference type="ARBA" id="ARBA00022670"/>
    </source>
</evidence>
<feature type="signal peptide" evidence="18">
    <location>
        <begin position="1"/>
        <end position="20"/>
    </location>
</feature>
<sequence>MRSSFLLLSAAVLATSSVYCSPIDSTNHHEQAEPKLVRLPIKRRPRSGNVDPASLRKRDPFSGPLYNDQGSQYLVEVGVGTPAQNFTVTFDTGSADLWVPSTSCSTTECPYARFDSSASSTFKDMSSNFSIEYGIGSVKGVYATDTVTVAGVSVENQQFGLASTTADILTTTSVGGSGTDTPSANSSSSGSSDVVGNGILGLGYPQLTSAASKGGKGYNPFVFNLVEQNLISQHIFSVYMNNANEDGWAGEVIFGGVDDSKFSGNITYLPVAKLQTSSNPLSSIVSSSSAYFYWMTYGQGIAVENPQSTRTSSNISFDQVTAFIIDTGTTLTYLPNDMAVSIAESLVGAGNYALDTQSQVFIADCKAAKSDAALVLSMSQSNKVSPDPVTITVPASQLLIPLDGPTTDSATYCMLGVAPIGSNNNMLLVGDSVLRSTYLVFDIEHNQIGFASAANVEGKVNGVGADNTSSASSNVATIFLPLVMALAMMLLSA</sequence>
<dbReference type="EMBL" id="JARTCD010000029">
    <property type="protein sequence ID" value="KAJ8657686.1"/>
    <property type="molecule type" value="Genomic_DNA"/>
</dbReference>
<evidence type="ECO:0000256" key="4">
    <source>
        <dbReference type="ARBA" id="ARBA00022750"/>
    </source>
</evidence>
<keyword evidence="6" id="KW-0865">Zymogen</keyword>
<evidence type="ECO:0000256" key="16">
    <source>
        <dbReference type="RuleBase" id="RU000454"/>
    </source>
</evidence>
<comment type="function">
    <text evidence="10">This enzyme, capable of clotting milk is frequently used for cheese production.</text>
</comment>
<dbReference type="PANTHER" id="PTHR47966:SF65">
    <property type="entry name" value="ASPARTIC-TYPE ENDOPEPTIDASE"/>
    <property type="match status" value="1"/>
</dbReference>
<comment type="catalytic activity">
    <reaction evidence="9">
        <text>Hydrolysis of proteins, favoring hydrophobic residues at P1 and P1'. Clots milk. Does not accept Lys at P1, and hence does not activate trypsinogen.</text>
        <dbReference type="EC" id="3.4.23.23"/>
    </reaction>
</comment>
<feature type="domain" description="Peptidase A1" evidence="19">
    <location>
        <begin position="73"/>
        <end position="451"/>
    </location>
</feature>
<name>A0AAD7V4W4_9FUNG</name>
<dbReference type="Pfam" id="PF00026">
    <property type="entry name" value="Asp"/>
    <property type="match status" value="1"/>
</dbReference>
<keyword evidence="2 16" id="KW-0645">Protease</keyword>
<dbReference type="RefSeq" id="XP_058342599.1">
    <property type="nucleotide sequence ID" value="XM_058486528.1"/>
</dbReference>
<dbReference type="GO" id="GO:0006508">
    <property type="term" value="P:proteolysis"/>
    <property type="evidence" value="ECO:0007669"/>
    <property type="project" value="UniProtKB-KW"/>
</dbReference>
<feature type="active site" evidence="14">
    <location>
        <position position="91"/>
    </location>
</feature>
<evidence type="ECO:0000256" key="18">
    <source>
        <dbReference type="SAM" id="SignalP"/>
    </source>
</evidence>
<evidence type="ECO:0000313" key="20">
    <source>
        <dbReference type="EMBL" id="KAJ8657686.1"/>
    </source>
</evidence>
<dbReference type="InterPro" id="IPR001969">
    <property type="entry name" value="Aspartic_peptidase_AS"/>
</dbReference>
<keyword evidence="7 15" id="KW-1015">Disulfide bond</keyword>
<keyword evidence="3 18" id="KW-0732">Signal</keyword>
<evidence type="ECO:0000259" key="19">
    <source>
        <dbReference type="PROSITE" id="PS51767"/>
    </source>
</evidence>
<evidence type="ECO:0000256" key="12">
    <source>
        <dbReference type="ARBA" id="ARBA00070311"/>
    </source>
</evidence>
<feature type="active site" evidence="14">
    <location>
        <position position="326"/>
    </location>
</feature>
<evidence type="ECO:0000256" key="14">
    <source>
        <dbReference type="PIRSR" id="PIRSR601461-1"/>
    </source>
</evidence>
<accession>A0AAD7V4W4</accession>
<dbReference type="Proteomes" id="UP001234581">
    <property type="component" value="Unassembled WGS sequence"/>
</dbReference>
<evidence type="ECO:0000256" key="5">
    <source>
        <dbReference type="ARBA" id="ARBA00022801"/>
    </source>
</evidence>
<feature type="disulfide bond" evidence="15">
    <location>
        <begin position="104"/>
        <end position="109"/>
    </location>
</feature>
<keyword evidence="8" id="KW-0325">Glycoprotein</keyword>
<evidence type="ECO:0000256" key="6">
    <source>
        <dbReference type="ARBA" id="ARBA00023145"/>
    </source>
</evidence>